<evidence type="ECO:0000313" key="2">
    <source>
        <dbReference type="EMBL" id="PSS12757.1"/>
    </source>
</evidence>
<sequence>MAPEASPLDVSQIPTVPNTEPAINFLPSGENVRHTTSSSESGPKMDSAMVQFLPLSTSHTPMIVPFFRA</sequence>
<name>A0A2R6QQF4_9APHY</name>
<dbReference type="Proteomes" id="UP000186601">
    <property type="component" value="Unassembled WGS sequence"/>
</dbReference>
<keyword evidence="4" id="KW-1185">Reference proteome</keyword>
<protein>
    <submittedName>
        <fullName evidence="3">Uncharacterized protein</fullName>
    </submittedName>
</protein>
<proteinExistence type="predicted"/>
<evidence type="ECO:0000256" key="1">
    <source>
        <dbReference type="SAM" id="MobiDB-lite"/>
    </source>
</evidence>
<dbReference type="AlphaFoldDB" id="A0A2R6QQF4"/>
<feature type="region of interest" description="Disordered" evidence="1">
    <location>
        <begin position="1"/>
        <end position="45"/>
    </location>
</feature>
<gene>
    <name evidence="3" type="ORF">PHLCEN_2v3291</name>
    <name evidence="2" type="ORF">PHLCEN_2v3296</name>
</gene>
<reference evidence="3 4" key="1">
    <citation type="submission" date="2018-02" db="EMBL/GenBank/DDBJ databases">
        <title>Genome sequence of the basidiomycete white-rot fungus Phlebia centrifuga.</title>
        <authorList>
            <person name="Granchi Z."/>
            <person name="Peng M."/>
            <person name="de Vries R.P."/>
            <person name="Hilden K."/>
            <person name="Makela M.R."/>
            <person name="Grigoriev I."/>
            <person name="Riley R."/>
        </authorList>
    </citation>
    <scope>NUCLEOTIDE SEQUENCE [LARGE SCALE GENOMIC DNA]</scope>
    <source>
        <strain evidence="3 4">FBCC195</strain>
    </source>
</reference>
<dbReference type="EMBL" id="MLYV02000316">
    <property type="protein sequence ID" value="PSS12760.1"/>
    <property type="molecule type" value="Genomic_DNA"/>
</dbReference>
<accession>A0A2R6QQF4</accession>
<evidence type="ECO:0000313" key="3">
    <source>
        <dbReference type="EMBL" id="PSS12760.1"/>
    </source>
</evidence>
<dbReference type="EMBL" id="MLYV02000318">
    <property type="protein sequence ID" value="PSS12757.1"/>
    <property type="molecule type" value="Genomic_DNA"/>
</dbReference>
<evidence type="ECO:0000313" key="4">
    <source>
        <dbReference type="Proteomes" id="UP000186601"/>
    </source>
</evidence>
<organism evidence="3 4">
    <name type="scientific">Hermanssonia centrifuga</name>
    <dbReference type="NCBI Taxonomy" id="98765"/>
    <lineage>
        <taxon>Eukaryota</taxon>
        <taxon>Fungi</taxon>
        <taxon>Dikarya</taxon>
        <taxon>Basidiomycota</taxon>
        <taxon>Agaricomycotina</taxon>
        <taxon>Agaricomycetes</taxon>
        <taxon>Polyporales</taxon>
        <taxon>Meruliaceae</taxon>
        <taxon>Hermanssonia</taxon>
    </lineage>
</organism>
<comment type="caution">
    <text evidence="3">The sequence shown here is derived from an EMBL/GenBank/DDBJ whole genome shotgun (WGS) entry which is preliminary data.</text>
</comment>